<dbReference type="RefSeq" id="XP_065963965.1">
    <property type="nucleotide sequence ID" value="XM_066105338.1"/>
</dbReference>
<evidence type="ECO:0000256" key="1">
    <source>
        <dbReference type="SAM" id="MobiDB-lite"/>
    </source>
</evidence>
<reference evidence="2 3" key="1">
    <citation type="journal article" date="2018" name="BMC Genomics">
        <title>Comparative genomics of the wheat fungal pathogen Pyrenophora tritici-repentis reveals chromosomal variations and genome plasticity.</title>
        <authorList>
            <person name="Moolhuijzen P."/>
            <person name="See P.T."/>
            <person name="Hane J.K."/>
            <person name="Shi G."/>
            <person name="Liu Z."/>
            <person name="Oliver R.P."/>
            <person name="Moffat C.S."/>
        </authorList>
    </citation>
    <scope>NUCLEOTIDE SEQUENCE [LARGE SCALE GENOMIC DNA]</scope>
    <source>
        <strain evidence="2">M4</strain>
    </source>
</reference>
<name>A0A834S601_9PLEO</name>
<dbReference type="KEGG" id="ptrr:6350105"/>
<comment type="caution">
    <text evidence="2">The sequence shown here is derived from an EMBL/GenBank/DDBJ whole genome shotgun (WGS) entry which is preliminary data.</text>
</comment>
<dbReference type="Proteomes" id="UP000245464">
    <property type="component" value="Chromosome 2"/>
</dbReference>
<dbReference type="AlphaFoldDB" id="A0A834S601"/>
<gene>
    <name evidence="2" type="ORF">PtrM4_057500</name>
</gene>
<dbReference type="GeneID" id="6350105"/>
<feature type="region of interest" description="Disordered" evidence="1">
    <location>
        <begin position="95"/>
        <end position="121"/>
    </location>
</feature>
<organism evidence="2 3">
    <name type="scientific">Pyrenophora tritici-repentis</name>
    <dbReference type="NCBI Taxonomy" id="45151"/>
    <lineage>
        <taxon>Eukaryota</taxon>
        <taxon>Fungi</taxon>
        <taxon>Dikarya</taxon>
        <taxon>Ascomycota</taxon>
        <taxon>Pezizomycotina</taxon>
        <taxon>Dothideomycetes</taxon>
        <taxon>Pleosporomycetidae</taxon>
        <taxon>Pleosporales</taxon>
        <taxon>Pleosporineae</taxon>
        <taxon>Pleosporaceae</taxon>
        <taxon>Pyrenophora</taxon>
    </lineage>
</organism>
<dbReference type="EMBL" id="NQIK02000002">
    <property type="protein sequence ID" value="KAF7574127.1"/>
    <property type="molecule type" value="Genomic_DNA"/>
</dbReference>
<feature type="compositionally biased region" description="Basic residues" evidence="1">
    <location>
        <begin position="102"/>
        <end position="115"/>
    </location>
</feature>
<evidence type="ECO:0000313" key="3">
    <source>
        <dbReference type="Proteomes" id="UP000245464"/>
    </source>
</evidence>
<protein>
    <submittedName>
        <fullName evidence="2">Uncharacterized protein</fullName>
    </submittedName>
</protein>
<evidence type="ECO:0000313" key="2">
    <source>
        <dbReference type="EMBL" id="KAF7574127.1"/>
    </source>
</evidence>
<accession>A0A834S601</accession>
<sequence>MASGALARRDEPSNVYDQFRLLDVHLLNLTTTARALRIRLRVLWSYSVALERRAKETSQLNKSYAEYVEELQRNKWDIIEQLRQSKSQVFRLQAELQSERAKSRRSRQHRKRRSGERRTSC</sequence>
<proteinExistence type="predicted"/>